<dbReference type="Proteomes" id="UP000790347">
    <property type="component" value="Unassembled WGS sequence"/>
</dbReference>
<organism evidence="1 2">
    <name type="scientific">Dermatophagoides farinae</name>
    <name type="common">American house dust mite</name>
    <dbReference type="NCBI Taxonomy" id="6954"/>
    <lineage>
        <taxon>Eukaryota</taxon>
        <taxon>Metazoa</taxon>
        <taxon>Ecdysozoa</taxon>
        <taxon>Arthropoda</taxon>
        <taxon>Chelicerata</taxon>
        <taxon>Arachnida</taxon>
        <taxon>Acari</taxon>
        <taxon>Acariformes</taxon>
        <taxon>Sarcoptiformes</taxon>
        <taxon>Astigmata</taxon>
        <taxon>Psoroptidia</taxon>
        <taxon>Analgoidea</taxon>
        <taxon>Pyroglyphidae</taxon>
        <taxon>Dermatophagoidinae</taxon>
        <taxon>Dermatophagoides</taxon>
    </lineage>
</organism>
<proteinExistence type="predicted"/>
<reference evidence="1" key="2">
    <citation type="journal article" date="2022" name="Res Sq">
        <title>Comparative Genomics Reveals Insights into the Divergent Evolution of Astigmatic Mites and Household Pest Adaptations.</title>
        <authorList>
            <person name="Xiong Q."/>
            <person name="Wan A.T.-Y."/>
            <person name="Liu X.-Y."/>
            <person name="Fung C.S.-H."/>
            <person name="Xiao X."/>
            <person name="Malainual N."/>
            <person name="Hou J."/>
            <person name="Wang L."/>
            <person name="Wang M."/>
            <person name="Yang K."/>
            <person name="Cui Y."/>
            <person name="Leung E."/>
            <person name="Nong W."/>
            <person name="Shin S.-K."/>
            <person name="Au S."/>
            <person name="Jeong K.Y."/>
            <person name="Chew F.T."/>
            <person name="Hui J."/>
            <person name="Leung T.F."/>
            <person name="Tungtrongchitr A."/>
            <person name="Zhong N."/>
            <person name="Liu Z."/>
            <person name="Tsui S."/>
        </authorList>
    </citation>
    <scope>NUCLEOTIDE SEQUENCE</scope>
    <source>
        <strain evidence="1">Derf</strain>
        <tissue evidence="1">Whole organism</tissue>
    </source>
</reference>
<gene>
    <name evidence="1" type="ORF">DERF_006883</name>
</gene>
<accession>A0A922I131</accession>
<dbReference type="EMBL" id="ASGP02000003">
    <property type="protein sequence ID" value="KAH9516121.1"/>
    <property type="molecule type" value="Genomic_DNA"/>
</dbReference>
<comment type="caution">
    <text evidence="1">The sequence shown here is derived from an EMBL/GenBank/DDBJ whole genome shotgun (WGS) entry which is preliminary data.</text>
</comment>
<dbReference type="AlphaFoldDB" id="A0A922I131"/>
<keyword evidence="2" id="KW-1185">Reference proteome</keyword>
<protein>
    <submittedName>
        <fullName evidence="1">Uncharacterized protein</fullName>
    </submittedName>
</protein>
<evidence type="ECO:0000313" key="2">
    <source>
        <dbReference type="Proteomes" id="UP000790347"/>
    </source>
</evidence>
<reference evidence="1" key="1">
    <citation type="submission" date="2013-05" db="EMBL/GenBank/DDBJ databases">
        <authorList>
            <person name="Yim A.K.Y."/>
            <person name="Chan T.F."/>
            <person name="Ji K.M."/>
            <person name="Liu X.Y."/>
            <person name="Zhou J.W."/>
            <person name="Li R.Q."/>
            <person name="Yang K.Y."/>
            <person name="Li J."/>
            <person name="Li M."/>
            <person name="Law P.T.W."/>
            <person name="Wu Y.L."/>
            <person name="Cai Z.L."/>
            <person name="Qin H."/>
            <person name="Bao Y."/>
            <person name="Leung R.K.K."/>
            <person name="Ng P.K.S."/>
            <person name="Zou J."/>
            <person name="Zhong X.J."/>
            <person name="Ran P.X."/>
            <person name="Zhong N.S."/>
            <person name="Liu Z.G."/>
            <person name="Tsui S.K.W."/>
        </authorList>
    </citation>
    <scope>NUCLEOTIDE SEQUENCE</scope>
    <source>
        <strain evidence="1">Derf</strain>
        <tissue evidence="1">Whole organism</tissue>
    </source>
</reference>
<name>A0A922I131_DERFA</name>
<sequence>MIEIRFMLDSQLGTCQITFIHYKIYDHLTNKRINDDASNNQIYHLGLLDVKYNTGFSTSAPDT</sequence>
<evidence type="ECO:0000313" key="1">
    <source>
        <dbReference type="EMBL" id="KAH9516121.1"/>
    </source>
</evidence>